<keyword evidence="1" id="KW-0808">Transferase</keyword>
<sequence length="327" mass="37279">MGNRLCWCGSHRTKPFSDEYMLCAECGTLISMVGLSDDELKVDDDDGAFYGKQYWLEHQSKDLGFPNIFERARKDLLDRNLHWLRTLLKYKAPPSAVLELGCSHGSYVALLRQSGYDAVGIEMSPWVVDFAKTAFEIPVFVGPVESVDFGDRKFDVIALMDVLEHLPDPVGTMRFALDLLSPGGILLIQTPEFKEQMSYKTLLETNAPFLEQFKSNEHLYLFTKESVSKLFEQLGAQHIRFERPIFYQYDMFLVVSRESISITAEQTAAEKLETPSGRFVQALLSQNDEIGRLSEHIRVIDADREARLQQIHTLTKMIHDLQGVTKT</sequence>
<dbReference type="GO" id="GO:0008168">
    <property type="term" value="F:methyltransferase activity"/>
    <property type="evidence" value="ECO:0007669"/>
    <property type="project" value="UniProtKB-KW"/>
</dbReference>
<gene>
    <name evidence="1" type="ORF">GA0061105_10810</name>
</gene>
<organism evidence="1 2">
    <name type="scientific">Rhizobium aethiopicum</name>
    <dbReference type="NCBI Taxonomy" id="1138170"/>
    <lineage>
        <taxon>Bacteria</taxon>
        <taxon>Pseudomonadati</taxon>
        <taxon>Pseudomonadota</taxon>
        <taxon>Alphaproteobacteria</taxon>
        <taxon>Hyphomicrobiales</taxon>
        <taxon>Rhizobiaceae</taxon>
        <taxon>Rhizobium/Agrobacterium group</taxon>
        <taxon>Rhizobium</taxon>
    </lineage>
</organism>
<reference evidence="1 2" key="1">
    <citation type="submission" date="2016-08" db="EMBL/GenBank/DDBJ databases">
        <authorList>
            <person name="Seilhamer J.J."/>
        </authorList>
    </citation>
    <scope>NUCLEOTIDE SEQUENCE [LARGE SCALE GENOMIC DNA]</scope>
    <source>
        <strain evidence="1 2">HBR26</strain>
    </source>
</reference>
<accession>A0A1C3Y5A2</accession>
<dbReference type="InterPro" id="IPR029063">
    <property type="entry name" value="SAM-dependent_MTases_sf"/>
</dbReference>
<dbReference type="CDD" id="cd02440">
    <property type="entry name" value="AdoMet_MTases"/>
    <property type="match status" value="1"/>
</dbReference>
<name>A0A1C3Y5A2_9HYPH</name>
<proteinExistence type="predicted"/>
<dbReference type="Pfam" id="PF13489">
    <property type="entry name" value="Methyltransf_23"/>
    <property type="match status" value="1"/>
</dbReference>
<dbReference type="PANTHER" id="PTHR43861">
    <property type="entry name" value="TRANS-ACONITATE 2-METHYLTRANSFERASE-RELATED"/>
    <property type="match status" value="1"/>
</dbReference>
<protein>
    <submittedName>
        <fullName evidence="1">Methyltransferase domain-containing protein</fullName>
    </submittedName>
</protein>
<dbReference type="SUPFAM" id="SSF53335">
    <property type="entry name" value="S-adenosyl-L-methionine-dependent methyltransferases"/>
    <property type="match status" value="1"/>
</dbReference>
<dbReference type="EMBL" id="FMAJ01000008">
    <property type="protein sequence ID" value="SCB59654.1"/>
    <property type="molecule type" value="Genomic_DNA"/>
</dbReference>
<dbReference type="Gene3D" id="3.40.50.150">
    <property type="entry name" value="Vaccinia Virus protein VP39"/>
    <property type="match status" value="1"/>
</dbReference>
<dbReference type="GO" id="GO:0032259">
    <property type="term" value="P:methylation"/>
    <property type="evidence" value="ECO:0007669"/>
    <property type="project" value="UniProtKB-KW"/>
</dbReference>
<evidence type="ECO:0000313" key="2">
    <source>
        <dbReference type="Proteomes" id="UP000198723"/>
    </source>
</evidence>
<evidence type="ECO:0000313" key="1">
    <source>
        <dbReference type="EMBL" id="SCB59654.1"/>
    </source>
</evidence>
<keyword evidence="1" id="KW-0489">Methyltransferase</keyword>
<dbReference type="STRING" id="1138170.GA0061105_10810"/>
<dbReference type="AlphaFoldDB" id="A0A1C3Y5A2"/>
<dbReference type="Proteomes" id="UP000198723">
    <property type="component" value="Unassembled WGS sequence"/>
</dbReference>